<proteinExistence type="predicted"/>
<protein>
    <submittedName>
        <fullName evidence="4">Uncharacterized protein C21orf62 homolog</fullName>
    </submittedName>
</protein>
<organism evidence="3 4">
    <name type="scientific">Chanos chanos</name>
    <name type="common">Milkfish</name>
    <name type="synonym">Mugil chanos</name>
    <dbReference type="NCBI Taxonomy" id="29144"/>
    <lineage>
        <taxon>Eukaryota</taxon>
        <taxon>Metazoa</taxon>
        <taxon>Chordata</taxon>
        <taxon>Craniata</taxon>
        <taxon>Vertebrata</taxon>
        <taxon>Euteleostomi</taxon>
        <taxon>Actinopterygii</taxon>
        <taxon>Neopterygii</taxon>
        <taxon>Teleostei</taxon>
        <taxon>Ostariophysi</taxon>
        <taxon>Gonorynchiformes</taxon>
        <taxon>Chanidae</taxon>
        <taxon>Chanos</taxon>
    </lineage>
</organism>
<dbReference type="OrthoDB" id="8434774at2759"/>
<dbReference type="RefSeq" id="XP_030642477.1">
    <property type="nucleotide sequence ID" value="XM_030786617.1"/>
</dbReference>
<accession>A0A6J2WFB8</accession>
<dbReference type="AlphaFoldDB" id="A0A6J2WFB8"/>
<evidence type="ECO:0000313" key="3">
    <source>
        <dbReference type="Proteomes" id="UP000504632"/>
    </source>
</evidence>
<evidence type="ECO:0000256" key="2">
    <source>
        <dbReference type="SAM" id="SignalP"/>
    </source>
</evidence>
<keyword evidence="3" id="KW-1185">Reference proteome</keyword>
<evidence type="ECO:0000313" key="4">
    <source>
        <dbReference type="RefSeq" id="XP_030642477.1"/>
    </source>
</evidence>
<name>A0A6J2WFB8_CHACN</name>
<dbReference type="PANTHER" id="PTHR35658:SF1">
    <property type="entry name" value="CHROMOSOME 21 OPEN READING FRAME 62"/>
    <property type="match status" value="1"/>
</dbReference>
<feature type="region of interest" description="Disordered" evidence="1">
    <location>
        <begin position="213"/>
        <end position="250"/>
    </location>
</feature>
<dbReference type="Proteomes" id="UP000504632">
    <property type="component" value="Chromosome 10"/>
</dbReference>
<feature type="signal peptide" evidence="2">
    <location>
        <begin position="1"/>
        <end position="26"/>
    </location>
</feature>
<keyword evidence="2" id="KW-0732">Signal</keyword>
<dbReference type="PANTHER" id="PTHR35658">
    <property type="entry name" value="RCG58666, ISOFORM CRA_A"/>
    <property type="match status" value="1"/>
</dbReference>
<gene>
    <name evidence="4" type="primary">LOC115822701</name>
</gene>
<dbReference type="InterPro" id="IPR029250">
    <property type="entry name" value="ECPIP"/>
</dbReference>
<feature type="chain" id="PRO_5026836507" evidence="2">
    <location>
        <begin position="27"/>
        <end position="257"/>
    </location>
</feature>
<dbReference type="GeneID" id="115822701"/>
<sequence length="257" mass="27492">MGSSRSQAVVCAALYMLLSFLYSTLGTEFSPVPVSRNNTLVFDSVAHGNSLRNCSCASAVRDCDEALANLLCSCRTVPRSSLPPGGLRVNSGAGDLTVWVRDPWVLRELLNGSEVPELHLSLCAATPLDGPDRYLALFGLRKLRVHTSARGAQHPEQALNISFGPGNMEEEGEGVFSGGGPTLHVSFLDVSVLNGASTLKAYSVSGPPVPSLTRHFPNLALPPTHTHTHNNDDNNDNDNGDNNPTDLQKPSLLTFIY</sequence>
<reference evidence="4" key="1">
    <citation type="submission" date="2025-08" db="UniProtKB">
        <authorList>
            <consortium name="RefSeq"/>
        </authorList>
    </citation>
    <scope>IDENTIFICATION</scope>
</reference>
<dbReference type="InParanoid" id="A0A6J2WFB8"/>
<evidence type="ECO:0000256" key="1">
    <source>
        <dbReference type="SAM" id="MobiDB-lite"/>
    </source>
</evidence>
<dbReference type="Pfam" id="PF15137">
    <property type="entry name" value="ECPIP"/>
    <property type="match status" value="1"/>
</dbReference>